<dbReference type="InterPro" id="IPR052625">
    <property type="entry name" value="Chl_b_Red"/>
</dbReference>
<proteinExistence type="predicted"/>
<name>A0A9P4WXH4_9PLEO</name>
<evidence type="ECO:0000313" key="1">
    <source>
        <dbReference type="EMBL" id="KAF3044781.1"/>
    </source>
</evidence>
<organism evidence="1 2">
    <name type="scientific">Didymella heteroderae</name>
    <dbReference type="NCBI Taxonomy" id="1769908"/>
    <lineage>
        <taxon>Eukaryota</taxon>
        <taxon>Fungi</taxon>
        <taxon>Dikarya</taxon>
        <taxon>Ascomycota</taxon>
        <taxon>Pezizomycotina</taxon>
        <taxon>Dothideomycetes</taxon>
        <taxon>Pleosporomycetidae</taxon>
        <taxon>Pleosporales</taxon>
        <taxon>Pleosporineae</taxon>
        <taxon>Didymellaceae</taxon>
        <taxon>Didymella</taxon>
    </lineage>
</organism>
<comment type="caution">
    <text evidence="1">The sequence shown here is derived from an EMBL/GenBank/DDBJ whole genome shotgun (WGS) entry which is preliminary data.</text>
</comment>
<dbReference type="InterPro" id="IPR036291">
    <property type="entry name" value="NAD(P)-bd_dom_sf"/>
</dbReference>
<sequence length="259" mass="28386">MVNTKSKSIIITGGARGIGRATARYLLAQPLSHRVFLIDLDGDELEYTATKHLSAYAPRVGYTAANLRSQQEIREAVAKAAKFFDGRIDVLVNNAGIARAFFTAGNGTMEDVTTAEQWQAYIDTNLSAPFWMSQAVIPFMKAQNPKIEGKGQIAHEGIDRETDVKRQAEFSDLPADLHGEDKSDEGGCILHVNMISPGWVSVSHECKEGDETASATLGPPHEDDARRARLDIWAGNHSELHHRQHLVGRVGDDSGRRGK</sequence>
<dbReference type="OrthoDB" id="47007at2759"/>
<dbReference type="Pfam" id="PF00106">
    <property type="entry name" value="adh_short"/>
    <property type="match status" value="1"/>
</dbReference>
<dbReference type="Gene3D" id="3.40.50.720">
    <property type="entry name" value="NAD(P)-binding Rossmann-like Domain"/>
    <property type="match status" value="1"/>
</dbReference>
<dbReference type="PANTHER" id="PTHR24314">
    <property type="entry name" value="NON-SPECIFIC LIPID TRANSFER PROTEIN-RELATED"/>
    <property type="match status" value="1"/>
</dbReference>
<reference evidence="1" key="1">
    <citation type="submission" date="2019-04" db="EMBL/GenBank/DDBJ databases">
        <title>Sequencing of skin fungus with MAO and IRED activity.</title>
        <authorList>
            <person name="Marsaioli A.J."/>
            <person name="Bonatto J.M.C."/>
            <person name="Reis Junior O."/>
        </authorList>
    </citation>
    <scope>NUCLEOTIDE SEQUENCE</scope>
    <source>
        <strain evidence="1">28M1</strain>
    </source>
</reference>
<dbReference type="AlphaFoldDB" id="A0A9P4WXH4"/>
<dbReference type="Proteomes" id="UP000758155">
    <property type="component" value="Unassembled WGS sequence"/>
</dbReference>
<dbReference type="CDD" id="cd05233">
    <property type="entry name" value="SDR_c"/>
    <property type="match status" value="1"/>
</dbReference>
<gene>
    <name evidence="1" type="ORF">E8E12_010585</name>
</gene>
<protein>
    <recommendedName>
        <fullName evidence="3">Oxidoreductase</fullName>
    </recommendedName>
</protein>
<dbReference type="PRINTS" id="PR00081">
    <property type="entry name" value="GDHRDH"/>
</dbReference>
<keyword evidence="2" id="KW-1185">Reference proteome</keyword>
<dbReference type="PANTHER" id="PTHR24314:SF20">
    <property type="entry name" value="STEROL CARRIER PROTEIN 2"/>
    <property type="match status" value="1"/>
</dbReference>
<dbReference type="GO" id="GO:0005777">
    <property type="term" value="C:peroxisome"/>
    <property type="evidence" value="ECO:0007669"/>
    <property type="project" value="TreeGrafter"/>
</dbReference>
<dbReference type="InterPro" id="IPR002347">
    <property type="entry name" value="SDR_fam"/>
</dbReference>
<dbReference type="EMBL" id="SWKV01000008">
    <property type="protein sequence ID" value="KAF3044781.1"/>
    <property type="molecule type" value="Genomic_DNA"/>
</dbReference>
<dbReference type="SUPFAM" id="SSF51735">
    <property type="entry name" value="NAD(P)-binding Rossmann-fold domains"/>
    <property type="match status" value="1"/>
</dbReference>
<evidence type="ECO:0008006" key="3">
    <source>
        <dbReference type="Google" id="ProtNLM"/>
    </source>
</evidence>
<dbReference type="GO" id="GO:0015914">
    <property type="term" value="P:phospholipid transport"/>
    <property type="evidence" value="ECO:0007669"/>
    <property type="project" value="TreeGrafter"/>
</dbReference>
<accession>A0A9P4WXH4</accession>
<evidence type="ECO:0000313" key="2">
    <source>
        <dbReference type="Proteomes" id="UP000758155"/>
    </source>
</evidence>